<keyword evidence="2" id="KW-1185">Reference proteome</keyword>
<dbReference type="EMBL" id="JAUHJQ010000008">
    <property type="protein sequence ID" value="MDN4174766.1"/>
    <property type="molecule type" value="Genomic_DNA"/>
</dbReference>
<evidence type="ECO:0000313" key="2">
    <source>
        <dbReference type="Proteomes" id="UP001168620"/>
    </source>
</evidence>
<dbReference type="Proteomes" id="UP001168620">
    <property type="component" value="Unassembled WGS sequence"/>
</dbReference>
<reference evidence="1" key="1">
    <citation type="submission" date="2023-06" db="EMBL/GenBank/DDBJ databases">
        <title>Draft genome sequence of Nocardioides sp. SOB77.</title>
        <authorList>
            <person name="Zhang G."/>
        </authorList>
    </citation>
    <scope>NUCLEOTIDE SEQUENCE</scope>
    <source>
        <strain evidence="1">SOB77</strain>
    </source>
</reference>
<protein>
    <submittedName>
        <fullName evidence="1">Uncharacterized protein</fullName>
    </submittedName>
</protein>
<comment type="caution">
    <text evidence="1">The sequence shown here is derived from an EMBL/GenBank/DDBJ whole genome shotgun (WGS) entry which is preliminary data.</text>
</comment>
<accession>A0ABT8FJB0</accession>
<organism evidence="1 2">
    <name type="scientific">Nocardioides oceani</name>
    <dbReference type="NCBI Taxonomy" id="3058369"/>
    <lineage>
        <taxon>Bacteria</taxon>
        <taxon>Bacillati</taxon>
        <taxon>Actinomycetota</taxon>
        <taxon>Actinomycetes</taxon>
        <taxon>Propionibacteriales</taxon>
        <taxon>Nocardioidaceae</taxon>
        <taxon>Nocardioides</taxon>
    </lineage>
</organism>
<sequence>MVVDLRVAATSWGDAAAETCWCMKPVRGPVARQGEVPPHNCLECSVEHCQVAGDLRRCEFGLCRAEAEYVVDRRDGEDPARVCLLHVSARTDWGTVETVEPMVWPLFEERLGAA</sequence>
<evidence type="ECO:0000313" key="1">
    <source>
        <dbReference type="EMBL" id="MDN4174766.1"/>
    </source>
</evidence>
<name>A0ABT8FJB0_9ACTN</name>
<dbReference type="RefSeq" id="WP_300953860.1">
    <property type="nucleotide sequence ID" value="NZ_JAUHJQ010000008.1"/>
</dbReference>
<gene>
    <name evidence="1" type="ORF">QWY28_17525</name>
</gene>
<proteinExistence type="predicted"/>